<comment type="subcellular location">
    <subcellularLocation>
        <location evidence="12">Cell membrane</location>
        <topology evidence="12">Multi-pass membrane protein</topology>
    </subcellularLocation>
    <subcellularLocation>
        <location evidence="2">Membrane</location>
        <topology evidence="2">Multi-pass membrane protein</topology>
    </subcellularLocation>
</comment>
<keyword evidence="9 12" id="KW-0472">Membrane</keyword>
<keyword evidence="3 12" id="KW-0812">Transmembrane</keyword>
<keyword evidence="8 12" id="KW-0350">Heme biosynthesis</keyword>
<feature type="transmembrane region" description="Helical" evidence="12">
    <location>
        <begin position="23"/>
        <end position="42"/>
    </location>
</feature>
<organism evidence="14 15">
    <name type="scientific">Labrys wisconsinensis</name>
    <dbReference type="NCBI Taxonomy" id="425677"/>
    <lineage>
        <taxon>Bacteria</taxon>
        <taxon>Pseudomonadati</taxon>
        <taxon>Pseudomonadota</taxon>
        <taxon>Alphaproteobacteria</taxon>
        <taxon>Hyphomicrobiales</taxon>
        <taxon>Xanthobacteraceae</taxon>
        <taxon>Labrys</taxon>
    </lineage>
</organism>
<accession>A0ABU0J5J7</accession>
<dbReference type="PANTHER" id="PTHR23289:SF2">
    <property type="entry name" value="CYTOCHROME C OXIDASE ASSEMBLY PROTEIN COX15 HOMOLOG"/>
    <property type="match status" value="1"/>
</dbReference>
<protein>
    <recommendedName>
        <fullName evidence="12">Heme A synthase</fullName>
        <shortName evidence="12">HAS</shortName>
        <ecNumber evidence="12">1.17.99.9</ecNumber>
    </recommendedName>
    <alternativeName>
        <fullName evidence="12">Cytochrome aa3-controlling protein</fullName>
    </alternativeName>
</protein>
<name>A0ABU0J5J7_9HYPH</name>
<comment type="function">
    <text evidence="12">Catalyzes the conversion of heme O to heme A by two successive hydroxylations of the methyl group at C8. The first hydroxylation forms heme I, the second hydroxylation results in an unstable dihydroxymethyl group, which spontaneously dehydrates, resulting in the formyl group of heme A.</text>
</comment>
<comment type="similarity">
    <text evidence="12">Belongs to the COX15/CtaA family. Type 2 subfamily.</text>
</comment>
<evidence type="ECO:0000256" key="8">
    <source>
        <dbReference type="ARBA" id="ARBA00023133"/>
    </source>
</evidence>
<dbReference type="Pfam" id="PF02628">
    <property type="entry name" value="COX15-CtaA"/>
    <property type="match status" value="1"/>
</dbReference>
<evidence type="ECO:0000256" key="2">
    <source>
        <dbReference type="ARBA" id="ARBA00004141"/>
    </source>
</evidence>
<keyword evidence="12" id="KW-1003">Cell membrane</keyword>
<evidence type="ECO:0000256" key="5">
    <source>
        <dbReference type="ARBA" id="ARBA00022989"/>
    </source>
</evidence>
<evidence type="ECO:0000256" key="4">
    <source>
        <dbReference type="ARBA" id="ARBA00022723"/>
    </source>
</evidence>
<feature type="transmembrane region" description="Helical" evidence="12">
    <location>
        <begin position="327"/>
        <end position="347"/>
    </location>
</feature>
<comment type="pathway">
    <text evidence="10 12">Porphyrin-containing compound metabolism; heme A biosynthesis; heme A from heme O: step 1/1.</text>
</comment>
<feature type="binding site" description="axial binding residue" evidence="12">
    <location>
        <position position="329"/>
    </location>
    <ligand>
        <name>heme</name>
        <dbReference type="ChEBI" id="CHEBI:30413"/>
    </ligand>
    <ligandPart>
        <name>Fe</name>
        <dbReference type="ChEBI" id="CHEBI:18248"/>
    </ligandPart>
</feature>
<dbReference type="EMBL" id="JAUSVX010000002">
    <property type="protein sequence ID" value="MDQ0468841.1"/>
    <property type="molecule type" value="Genomic_DNA"/>
</dbReference>
<dbReference type="InterPro" id="IPR003780">
    <property type="entry name" value="COX15/CtaA_fam"/>
</dbReference>
<feature type="transmembrane region" description="Helical" evidence="12">
    <location>
        <begin position="269"/>
        <end position="287"/>
    </location>
</feature>
<comment type="subunit">
    <text evidence="12">Interacts with CtaB.</text>
</comment>
<dbReference type="HAMAP" id="MF_01665">
    <property type="entry name" value="HemeA_synth_type2"/>
    <property type="match status" value="1"/>
</dbReference>
<evidence type="ECO:0000313" key="14">
    <source>
        <dbReference type="EMBL" id="MDQ0468841.1"/>
    </source>
</evidence>
<dbReference type="PANTHER" id="PTHR23289">
    <property type="entry name" value="CYTOCHROME C OXIDASE ASSEMBLY PROTEIN COX15"/>
    <property type="match status" value="1"/>
</dbReference>
<evidence type="ECO:0000256" key="9">
    <source>
        <dbReference type="ARBA" id="ARBA00023136"/>
    </source>
</evidence>
<feature type="transmembrane region" description="Helical" evidence="12">
    <location>
        <begin position="299"/>
        <end position="321"/>
    </location>
</feature>
<gene>
    <name evidence="12" type="primary">ctaA</name>
    <name evidence="14" type="ORF">QO011_001841</name>
</gene>
<comment type="catalytic activity">
    <reaction evidence="11">
        <text>Fe(II)-heme o + 2 A + H2O = Fe(II)-heme a + 2 AH2</text>
        <dbReference type="Rhea" id="RHEA:63388"/>
        <dbReference type="ChEBI" id="CHEBI:13193"/>
        <dbReference type="ChEBI" id="CHEBI:15377"/>
        <dbReference type="ChEBI" id="CHEBI:17499"/>
        <dbReference type="ChEBI" id="CHEBI:60530"/>
        <dbReference type="ChEBI" id="CHEBI:61715"/>
        <dbReference type="EC" id="1.17.99.9"/>
    </reaction>
    <physiologicalReaction direction="left-to-right" evidence="11">
        <dbReference type="Rhea" id="RHEA:63389"/>
    </physiologicalReaction>
</comment>
<feature type="transmembrane region" description="Helical" evidence="12">
    <location>
        <begin position="136"/>
        <end position="155"/>
    </location>
</feature>
<evidence type="ECO:0000256" key="12">
    <source>
        <dbReference type="HAMAP-Rule" id="MF_01665"/>
    </source>
</evidence>
<evidence type="ECO:0000256" key="13">
    <source>
        <dbReference type="SAM" id="MobiDB-lite"/>
    </source>
</evidence>
<reference evidence="14 15" key="1">
    <citation type="submission" date="2023-07" db="EMBL/GenBank/DDBJ databases">
        <title>Genomic Encyclopedia of Type Strains, Phase IV (KMG-IV): sequencing the most valuable type-strain genomes for metagenomic binning, comparative biology and taxonomic classification.</title>
        <authorList>
            <person name="Goeker M."/>
        </authorList>
    </citation>
    <scope>NUCLEOTIDE SEQUENCE [LARGE SCALE GENOMIC DNA]</scope>
    <source>
        <strain evidence="14 15">DSM 19619</strain>
    </source>
</reference>
<keyword evidence="6 12" id="KW-0560">Oxidoreductase</keyword>
<dbReference type="Proteomes" id="UP001242480">
    <property type="component" value="Unassembled WGS sequence"/>
</dbReference>
<feature type="transmembrane region" description="Helical" evidence="12">
    <location>
        <begin position="167"/>
        <end position="187"/>
    </location>
</feature>
<evidence type="ECO:0000256" key="11">
    <source>
        <dbReference type="ARBA" id="ARBA00048044"/>
    </source>
</evidence>
<comment type="cofactor">
    <cofactor evidence="1 12">
        <name>heme b</name>
        <dbReference type="ChEBI" id="CHEBI:60344"/>
    </cofactor>
</comment>
<feature type="binding site" description="axial binding residue" evidence="12">
    <location>
        <position position="271"/>
    </location>
    <ligand>
        <name>heme</name>
        <dbReference type="ChEBI" id="CHEBI:30413"/>
    </ligand>
    <ligandPart>
        <name>Fe</name>
        <dbReference type="ChEBI" id="CHEBI:18248"/>
    </ligandPart>
</feature>
<feature type="transmembrane region" description="Helical" evidence="12">
    <location>
        <begin position="208"/>
        <end position="231"/>
    </location>
</feature>
<evidence type="ECO:0000256" key="7">
    <source>
        <dbReference type="ARBA" id="ARBA00023004"/>
    </source>
</evidence>
<evidence type="ECO:0000313" key="15">
    <source>
        <dbReference type="Proteomes" id="UP001242480"/>
    </source>
</evidence>
<evidence type="ECO:0000256" key="1">
    <source>
        <dbReference type="ARBA" id="ARBA00001970"/>
    </source>
</evidence>
<keyword evidence="15" id="KW-1185">Reference proteome</keyword>
<dbReference type="EC" id="1.17.99.9" evidence="12"/>
<feature type="transmembrane region" description="Helical" evidence="12">
    <location>
        <begin position="107"/>
        <end position="124"/>
    </location>
</feature>
<dbReference type="InterPro" id="IPR023754">
    <property type="entry name" value="HemeA_Synthase_type2"/>
</dbReference>
<sequence>MIASTDAAADGAAQVAHRRAIRIWLGVVALMVFAMVVVGGATRLTDSGLSIVEWKPVTGAVPPLSDTAWQAEFEKYQAIPQYRLLNQGMSLGEFKFIYWWEWSHRQLGRLIGIAFALPLAWFWWRGWLEPKLKPRLLALLALGGSQGALGWWMVASGLSERTDVSQYRLAMHMTLACIIFTAIVWVARSLAPGRERDAVAPGQRLVASALVVLVLAQIFLGGLVAGLNAGLSHNTWPLMDGYFIPPVADLYVMKPGWVNHFENVMTVQFQHRMMAYLVLAVLAWHAFSLRHAGAARRRAIALLAIGLTQVGIGIMTLLLMVPVWSGLLHQACAVMLLAMATVHAQAVHRDAEGRRPVGTPRLATADRTA</sequence>
<keyword evidence="4 12" id="KW-0479">Metal-binding</keyword>
<proteinExistence type="inferred from homology"/>
<evidence type="ECO:0000256" key="3">
    <source>
        <dbReference type="ARBA" id="ARBA00022692"/>
    </source>
</evidence>
<evidence type="ECO:0000256" key="10">
    <source>
        <dbReference type="ARBA" id="ARBA00044501"/>
    </source>
</evidence>
<evidence type="ECO:0000256" key="6">
    <source>
        <dbReference type="ARBA" id="ARBA00023002"/>
    </source>
</evidence>
<comment type="caution">
    <text evidence="14">The sequence shown here is derived from an EMBL/GenBank/DDBJ whole genome shotgun (WGS) entry which is preliminary data.</text>
</comment>
<keyword evidence="7 12" id="KW-0408">Iron</keyword>
<feature type="region of interest" description="Disordered" evidence="13">
    <location>
        <begin position="350"/>
        <end position="369"/>
    </location>
</feature>
<keyword evidence="5 12" id="KW-1133">Transmembrane helix</keyword>
<dbReference type="RefSeq" id="WP_307270590.1">
    <property type="nucleotide sequence ID" value="NZ_JAUSVX010000002.1"/>
</dbReference>